<name>A0A8X6NAZ4_NEPPI</name>
<organism evidence="2 3">
    <name type="scientific">Nephila pilipes</name>
    <name type="common">Giant wood spider</name>
    <name type="synonym">Nephila maculata</name>
    <dbReference type="NCBI Taxonomy" id="299642"/>
    <lineage>
        <taxon>Eukaryota</taxon>
        <taxon>Metazoa</taxon>
        <taxon>Ecdysozoa</taxon>
        <taxon>Arthropoda</taxon>
        <taxon>Chelicerata</taxon>
        <taxon>Arachnida</taxon>
        <taxon>Araneae</taxon>
        <taxon>Araneomorphae</taxon>
        <taxon>Entelegynae</taxon>
        <taxon>Araneoidea</taxon>
        <taxon>Nephilidae</taxon>
        <taxon>Nephila</taxon>
    </lineage>
</organism>
<proteinExistence type="predicted"/>
<protein>
    <submittedName>
        <fullName evidence="2">Uncharacterized protein</fullName>
    </submittedName>
</protein>
<comment type="caution">
    <text evidence="2">The sequence shown here is derived from an EMBL/GenBank/DDBJ whole genome shotgun (WGS) entry which is preliminary data.</text>
</comment>
<reference evidence="2" key="1">
    <citation type="submission" date="2020-08" db="EMBL/GenBank/DDBJ databases">
        <title>Multicomponent nature underlies the extraordinary mechanical properties of spider dragline silk.</title>
        <authorList>
            <person name="Kono N."/>
            <person name="Nakamura H."/>
            <person name="Mori M."/>
            <person name="Yoshida Y."/>
            <person name="Ohtoshi R."/>
            <person name="Malay A.D."/>
            <person name="Moran D.A.P."/>
            <person name="Tomita M."/>
            <person name="Numata K."/>
            <person name="Arakawa K."/>
        </authorList>
    </citation>
    <scope>NUCLEOTIDE SEQUENCE</scope>
</reference>
<accession>A0A8X6NAZ4</accession>
<dbReference type="AlphaFoldDB" id="A0A8X6NAZ4"/>
<feature type="region of interest" description="Disordered" evidence="1">
    <location>
        <begin position="1"/>
        <end position="21"/>
    </location>
</feature>
<evidence type="ECO:0000313" key="3">
    <source>
        <dbReference type="Proteomes" id="UP000887013"/>
    </source>
</evidence>
<dbReference type="Proteomes" id="UP000887013">
    <property type="component" value="Unassembled WGS sequence"/>
</dbReference>
<evidence type="ECO:0000256" key="1">
    <source>
        <dbReference type="SAM" id="MobiDB-lite"/>
    </source>
</evidence>
<dbReference type="EMBL" id="BMAW01102551">
    <property type="protein sequence ID" value="GFT04842.1"/>
    <property type="molecule type" value="Genomic_DNA"/>
</dbReference>
<sequence>MLARMGKLWPYGPSKSSHPPRTMIERENGMITRSVLTTPDASNDPTCDRDTSYCVSHQCRLSERELRSRRPSCRLLCCSTPLGAFAMVQRVFRLESHGLK</sequence>
<evidence type="ECO:0000313" key="2">
    <source>
        <dbReference type="EMBL" id="GFT04842.1"/>
    </source>
</evidence>
<keyword evidence="3" id="KW-1185">Reference proteome</keyword>
<gene>
    <name evidence="2" type="ORF">NPIL_146101</name>
</gene>